<feature type="region of interest" description="Disordered" evidence="1">
    <location>
        <begin position="402"/>
        <end position="424"/>
    </location>
</feature>
<gene>
    <name evidence="2" type="ORF">AJ79_00407</name>
</gene>
<reference evidence="2 3" key="1">
    <citation type="submission" date="2017-10" db="EMBL/GenBank/DDBJ databases">
        <title>Comparative genomics in systemic dimorphic fungi from Ajellomycetaceae.</title>
        <authorList>
            <person name="Munoz J.F."/>
            <person name="Mcewen J.G."/>
            <person name="Clay O.K."/>
            <person name="Cuomo C.A."/>
        </authorList>
    </citation>
    <scope>NUCLEOTIDE SEQUENCE [LARGE SCALE GENOMIC DNA]</scope>
    <source>
        <strain evidence="2 3">UAMH5409</strain>
    </source>
</reference>
<dbReference type="Proteomes" id="UP000223968">
    <property type="component" value="Unassembled WGS sequence"/>
</dbReference>
<evidence type="ECO:0000313" key="3">
    <source>
        <dbReference type="Proteomes" id="UP000223968"/>
    </source>
</evidence>
<feature type="region of interest" description="Disordered" evidence="1">
    <location>
        <begin position="556"/>
        <end position="607"/>
    </location>
</feature>
<feature type="region of interest" description="Disordered" evidence="1">
    <location>
        <begin position="459"/>
        <end position="481"/>
    </location>
</feature>
<organism evidence="2 3">
    <name type="scientific">Helicocarpus griseus UAMH5409</name>
    <dbReference type="NCBI Taxonomy" id="1447875"/>
    <lineage>
        <taxon>Eukaryota</taxon>
        <taxon>Fungi</taxon>
        <taxon>Dikarya</taxon>
        <taxon>Ascomycota</taxon>
        <taxon>Pezizomycotina</taxon>
        <taxon>Eurotiomycetes</taxon>
        <taxon>Eurotiomycetidae</taxon>
        <taxon>Onygenales</taxon>
        <taxon>Ajellomycetaceae</taxon>
        <taxon>Helicocarpus</taxon>
    </lineage>
</organism>
<name>A0A2B7YCJ7_9EURO</name>
<feature type="compositionally biased region" description="Low complexity" evidence="1">
    <location>
        <begin position="566"/>
        <end position="577"/>
    </location>
</feature>
<dbReference type="OrthoDB" id="4183264at2759"/>
<keyword evidence="3" id="KW-1185">Reference proteome</keyword>
<protein>
    <submittedName>
        <fullName evidence="2">Uncharacterized protein</fullName>
    </submittedName>
</protein>
<comment type="caution">
    <text evidence="2">The sequence shown here is derived from an EMBL/GenBank/DDBJ whole genome shotgun (WGS) entry which is preliminary data.</text>
</comment>
<feature type="region of interest" description="Disordered" evidence="1">
    <location>
        <begin position="13"/>
        <end position="77"/>
    </location>
</feature>
<sequence length="723" mass="82304">MSGHFGWALVPYQDRNTDVSVKPPEPFPEPPRKDTLSYPEKGYDGTSYKLPSGEEDSASIFDAGDSPPLSEEETEDQINRARIDRLEEEIEMLKGNFNPKAWMVHVPNMTGKLVDGATPGSFRHFLLLLLEPDESFAQAQQQVQGWLNERYSRRLIHENPNDARCEVWATDKQQFMGEIEMLRKLVAPLRQEGQVICWMDMDMDRSVYALKLLKKTYNDINIFEDEMNARLTVKNEENLAFSCKADEPKKFLVKMRMVRMDVCNKSLHRVLVSPPAPDPQRKWVPYSAGKPIYGDTRKFTQLVKLEAIYTPKALSRQPTADNLKFLVESTSFAGTVLDVIKTMANIARWLTAARCTEAVDLFCDVARMFSPYRPPGELSDARHSQLRAMCDVMFDIIEISTEPSSSRDDGSDYGHDPDSDYDSDQDDILGSINWDYFFGPSAPLPSLADDSQLQMVAARPPTPPTRPRGYGLNPRGSTVKVKGNGKARQFVIRKRTRSAVDWPGYIAEKRKLEMPADPSNWGVNYTSPFAQFIQEEEEAKEEKEAYHRMRAVYEEKMKSHRRKAKSQAAQTQASSSQLENQAKELKEPEQSEQSEKRKRDLSAHCTGKQASEMITQTLFREKATNTAAKEEGNENAEGKKELTAVDSCRASDEKFHDENVRVPPYCGHHPPSLKYFLRFASLSYLKWPFTDPSLHRFRRLGTSSRLEYFLILPGPDGGLFLSI</sequence>
<evidence type="ECO:0000313" key="2">
    <source>
        <dbReference type="EMBL" id="PGH18628.1"/>
    </source>
</evidence>
<dbReference type="AlphaFoldDB" id="A0A2B7YCJ7"/>
<feature type="compositionally biased region" description="Basic and acidic residues" evidence="1">
    <location>
        <begin position="581"/>
        <end position="602"/>
    </location>
</feature>
<evidence type="ECO:0000256" key="1">
    <source>
        <dbReference type="SAM" id="MobiDB-lite"/>
    </source>
</evidence>
<proteinExistence type="predicted"/>
<dbReference type="EMBL" id="PDNB01000003">
    <property type="protein sequence ID" value="PGH18628.1"/>
    <property type="molecule type" value="Genomic_DNA"/>
</dbReference>
<feature type="compositionally biased region" description="Basic and acidic residues" evidence="1">
    <location>
        <begin position="405"/>
        <end position="418"/>
    </location>
</feature>
<accession>A0A2B7YCJ7</accession>